<dbReference type="GO" id="GO:0042781">
    <property type="term" value="F:3'-tRNA processing endoribonuclease activity"/>
    <property type="evidence" value="ECO:0007669"/>
    <property type="project" value="TreeGrafter"/>
</dbReference>
<name>A0A6M4AUA9_9SPHN</name>
<dbReference type="InterPro" id="IPR001279">
    <property type="entry name" value="Metallo-B-lactamas"/>
</dbReference>
<sequence length="368" mass="39701">MKRLLAWAALGAGVVVATAFLAFQLSPNLQDRLFAIGARQQLARASQLPVTDDALRVLLCGTSSPLPLRQSAKACTLVVAGGKLFIVDIGPESSENLALWRVPTPQVEAVFLTHFHSDHIGELGELNMQGWAQGRRSPLKVFGPAGLEQVVGGFNTAYSFDRTYRNAHHNHGQGLLPIDAAVMVPYPSDFVKPGDTPVGRTQVIYSSGGVTVTAIETDHRPVSPAFAYRFEYRGRSVVITGDTVLNDGLAAAARGADVLVSEAQAHHLQNIMAQEADAIGQDTFAKVLRDTSRYHINPVEAARLANRAGVRELIFTHMAPPLVFGLLRTPWLRGVSEERADGVTIGRDGMLISIPVDGSDIRFDQLEG</sequence>
<dbReference type="Pfam" id="PF12706">
    <property type="entry name" value="Lactamase_B_2"/>
    <property type="match status" value="1"/>
</dbReference>
<dbReference type="SMART" id="SM00849">
    <property type="entry name" value="Lactamase_B"/>
    <property type="match status" value="1"/>
</dbReference>
<reference evidence="3 4" key="1">
    <citation type="submission" date="2020-01" db="EMBL/GenBank/DDBJ databases">
        <title>Sphingomonas sp. strain CSW-10.</title>
        <authorList>
            <person name="Chen W.-M."/>
        </authorList>
    </citation>
    <scope>NUCLEOTIDE SEQUENCE [LARGE SCALE GENOMIC DNA]</scope>
    <source>
        <strain evidence="3 4">CSW-10</strain>
    </source>
</reference>
<dbReference type="InterPro" id="IPR044094">
    <property type="entry name" value="AtsA-like_MBL-fold"/>
</dbReference>
<dbReference type="CDD" id="cd07719">
    <property type="entry name" value="arylsulfatase_AtsA-like_MBL-fold"/>
    <property type="match status" value="1"/>
</dbReference>
<keyword evidence="4" id="KW-1185">Reference proteome</keyword>
<dbReference type="KEGG" id="slan:GV829_09230"/>
<evidence type="ECO:0000256" key="1">
    <source>
        <dbReference type="ARBA" id="ARBA00022801"/>
    </source>
</evidence>
<dbReference type="SUPFAM" id="SSF56281">
    <property type="entry name" value="Metallo-hydrolase/oxidoreductase"/>
    <property type="match status" value="1"/>
</dbReference>
<dbReference type="InterPro" id="IPR036866">
    <property type="entry name" value="RibonucZ/Hydroxyglut_hydro"/>
</dbReference>
<evidence type="ECO:0000259" key="2">
    <source>
        <dbReference type="SMART" id="SM00849"/>
    </source>
</evidence>
<dbReference type="Gene3D" id="3.60.15.10">
    <property type="entry name" value="Ribonuclease Z/Hydroxyacylglutathione hydrolase-like"/>
    <property type="match status" value="1"/>
</dbReference>
<organism evidence="3 4">
    <name type="scientific">Sphingomonas lacunae</name>
    <dbReference type="NCBI Taxonomy" id="2698828"/>
    <lineage>
        <taxon>Bacteria</taxon>
        <taxon>Pseudomonadati</taxon>
        <taxon>Pseudomonadota</taxon>
        <taxon>Alphaproteobacteria</taxon>
        <taxon>Sphingomonadales</taxon>
        <taxon>Sphingomonadaceae</taxon>
        <taxon>Sphingomonas</taxon>
    </lineage>
</organism>
<dbReference type="PANTHER" id="PTHR46018">
    <property type="entry name" value="ZINC PHOSPHODIESTERASE ELAC PROTEIN 1"/>
    <property type="match status" value="1"/>
</dbReference>
<feature type="domain" description="Metallo-beta-lactamase" evidence="2">
    <location>
        <begin position="72"/>
        <end position="282"/>
    </location>
</feature>
<evidence type="ECO:0000313" key="3">
    <source>
        <dbReference type="EMBL" id="QJQ32614.1"/>
    </source>
</evidence>
<dbReference type="Proteomes" id="UP000503018">
    <property type="component" value="Chromosome"/>
</dbReference>
<gene>
    <name evidence="3" type="ORF">GV829_09230</name>
</gene>
<evidence type="ECO:0000313" key="4">
    <source>
        <dbReference type="Proteomes" id="UP000503018"/>
    </source>
</evidence>
<accession>A0A6M4AUA9</accession>
<dbReference type="RefSeq" id="WP_169946047.1">
    <property type="nucleotide sequence ID" value="NZ_CP053015.1"/>
</dbReference>
<dbReference type="PANTHER" id="PTHR46018:SF2">
    <property type="entry name" value="ZINC PHOSPHODIESTERASE ELAC PROTEIN 1"/>
    <property type="match status" value="1"/>
</dbReference>
<protein>
    <submittedName>
        <fullName evidence="3">MBL fold metallo-hydrolase</fullName>
    </submittedName>
</protein>
<keyword evidence="1 3" id="KW-0378">Hydrolase</keyword>
<proteinExistence type="predicted"/>
<dbReference type="EMBL" id="CP053015">
    <property type="protein sequence ID" value="QJQ32614.1"/>
    <property type="molecule type" value="Genomic_DNA"/>
</dbReference>
<dbReference type="AlphaFoldDB" id="A0A6M4AUA9"/>